<dbReference type="Proteomes" id="UP000316621">
    <property type="component" value="Chromosome 9"/>
</dbReference>
<name>A0A4Y7KZI6_PAPSO</name>
<sequence>MDWTVLKFHRFNKPQMNSLIKNQRYGASPPEEIDWYPGRRISTDDLWIQSYKGKDGCLAARNNQYYDAKKIREAKLNQKEKKKQGTHVKTSESFTYKCFLARYIEEASSGTFRGSQGQKNSMDGSNKNFNISKSMEEANSDCDANNSRKKWLNVSGSNRNGARRNRALPNKMGIGRGEVELYQIKSGRVEA</sequence>
<protein>
    <submittedName>
        <fullName evidence="2">Uncharacterized protein</fullName>
    </submittedName>
</protein>
<feature type="compositionally biased region" description="Polar residues" evidence="1">
    <location>
        <begin position="110"/>
        <end position="133"/>
    </location>
</feature>
<keyword evidence="3" id="KW-1185">Reference proteome</keyword>
<proteinExistence type="predicted"/>
<feature type="region of interest" description="Disordered" evidence="1">
    <location>
        <begin position="110"/>
        <end position="169"/>
    </location>
</feature>
<organism evidence="2 3">
    <name type="scientific">Papaver somniferum</name>
    <name type="common">Opium poppy</name>
    <dbReference type="NCBI Taxonomy" id="3469"/>
    <lineage>
        <taxon>Eukaryota</taxon>
        <taxon>Viridiplantae</taxon>
        <taxon>Streptophyta</taxon>
        <taxon>Embryophyta</taxon>
        <taxon>Tracheophyta</taxon>
        <taxon>Spermatophyta</taxon>
        <taxon>Magnoliopsida</taxon>
        <taxon>Ranunculales</taxon>
        <taxon>Papaveraceae</taxon>
        <taxon>Papaveroideae</taxon>
        <taxon>Papaver</taxon>
    </lineage>
</organism>
<accession>A0A4Y7KZI6</accession>
<gene>
    <name evidence="2" type="ORF">C5167_002897</name>
</gene>
<dbReference type="EMBL" id="CM010723">
    <property type="protein sequence ID" value="RZC78713.1"/>
    <property type="molecule type" value="Genomic_DNA"/>
</dbReference>
<dbReference type="Gramene" id="RZC78713">
    <property type="protein sequence ID" value="RZC78713"/>
    <property type="gene ID" value="C5167_002897"/>
</dbReference>
<reference evidence="2 3" key="1">
    <citation type="journal article" date="2018" name="Science">
        <title>The opium poppy genome and morphinan production.</title>
        <authorList>
            <person name="Guo L."/>
            <person name="Winzer T."/>
            <person name="Yang X."/>
            <person name="Li Y."/>
            <person name="Ning Z."/>
            <person name="He Z."/>
            <person name="Teodor R."/>
            <person name="Lu Y."/>
            <person name="Bowser T.A."/>
            <person name="Graham I.A."/>
            <person name="Ye K."/>
        </authorList>
    </citation>
    <scope>NUCLEOTIDE SEQUENCE [LARGE SCALE GENOMIC DNA]</scope>
    <source>
        <strain evidence="3">cv. HN1</strain>
        <tissue evidence="2">Leaves</tissue>
    </source>
</reference>
<dbReference type="AlphaFoldDB" id="A0A4Y7KZI6"/>
<evidence type="ECO:0000313" key="3">
    <source>
        <dbReference type="Proteomes" id="UP000316621"/>
    </source>
</evidence>
<evidence type="ECO:0000256" key="1">
    <source>
        <dbReference type="SAM" id="MobiDB-lite"/>
    </source>
</evidence>
<feature type="non-terminal residue" evidence="2">
    <location>
        <position position="191"/>
    </location>
</feature>
<evidence type="ECO:0000313" key="2">
    <source>
        <dbReference type="EMBL" id="RZC78713.1"/>
    </source>
</evidence>